<evidence type="ECO:0000259" key="6">
    <source>
        <dbReference type="PROSITE" id="PS50059"/>
    </source>
</evidence>
<dbReference type="EC" id="5.2.1.8" evidence="2 4"/>
<evidence type="ECO:0000256" key="2">
    <source>
        <dbReference type="ARBA" id="ARBA00013194"/>
    </source>
</evidence>
<name>A0ABY9XPE3_9FLAO</name>
<protein>
    <recommendedName>
        <fullName evidence="2 4">peptidylprolyl isomerase</fullName>
        <ecNumber evidence="2 4">5.2.1.8</ecNumber>
    </recommendedName>
</protein>
<evidence type="ECO:0000256" key="3">
    <source>
        <dbReference type="ARBA" id="ARBA00023110"/>
    </source>
</evidence>
<dbReference type="PROSITE" id="PS51257">
    <property type="entry name" value="PROKAR_LIPOPROTEIN"/>
    <property type="match status" value="1"/>
</dbReference>
<evidence type="ECO:0000313" key="7">
    <source>
        <dbReference type="EMBL" id="WNH07574.1"/>
    </source>
</evidence>
<feature type="region of interest" description="Disordered" evidence="5">
    <location>
        <begin position="253"/>
        <end position="310"/>
    </location>
</feature>
<evidence type="ECO:0000256" key="5">
    <source>
        <dbReference type="SAM" id="MobiDB-lite"/>
    </source>
</evidence>
<dbReference type="EMBL" id="CP134537">
    <property type="protein sequence ID" value="WNH07574.1"/>
    <property type="molecule type" value="Genomic_DNA"/>
</dbReference>
<dbReference type="RefSeq" id="WP_415864480.1">
    <property type="nucleotide sequence ID" value="NZ_CP134537.1"/>
</dbReference>
<feature type="compositionally biased region" description="Acidic residues" evidence="5">
    <location>
        <begin position="253"/>
        <end position="272"/>
    </location>
</feature>
<reference evidence="7 8" key="1">
    <citation type="submission" date="2023-09" db="EMBL/GenBank/DDBJ databases">
        <title>Thalassobella suaedae gen. nov., sp. nov., a marine bacterium of the family Flavobacteriaceae isolated from a halophyte Suaeda japonica.</title>
        <authorList>
            <person name="Lee S.Y."/>
            <person name="Hwang C.Y."/>
        </authorList>
    </citation>
    <scope>NUCLEOTIDE SEQUENCE [LARGE SCALE GENOMIC DNA]</scope>
    <source>
        <strain evidence="7 8">HL-DH14</strain>
    </source>
</reference>
<dbReference type="SUPFAM" id="SSF54534">
    <property type="entry name" value="FKBP-like"/>
    <property type="match status" value="1"/>
</dbReference>
<evidence type="ECO:0000256" key="1">
    <source>
        <dbReference type="ARBA" id="ARBA00000971"/>
    </source>
</evidence>
<evidence type="ECO:0000256" key="4">
    <source>
        <dbReference type="PROSITE-ProRule" id="PRU00277"/>
    </source>
</evidence>
<proteinExistence type="predicted"/>
<accession>A0ABY9XPE3</accession>
<evidence type="ECO:0000313" key="8">
    <source>
        <dbReference type="Proteomes" id="UP001302806"/>
    </source>
</evidence>
<dbReference type="InterPro" id="IPR001179">
    <property type="entry name" value="PPIase_FKBP_dom"/>
</dbReference>
<dbReference type="InterPro" id="IPR046357">
    <property type="entry name" value="PPIase_dom_sf"/>
</dbReference>
<dbReference type="Proteomes" id="UP001302806">
    <property type="component" value="Chromosome"/>
</dbReference>
<keyword evidence="4" id="KW-0413">Isomerase</keyword>
<organism evidence="7 8">
    <name type="scientific">Thalassobellus suaedae</name>
    <dbReference type="NCBI Taxonomy" id="3074124"/>
    <lineage>
        <taxon>Bacteria</taxon>
        <taxon>Pseudomonadati</taxon>
        <taxon>Bacteroidota</taxon>
        <taxon>Flavobacteriia</taxon>
        <taxon>Flavobacteriales</taxon>
        <taxon>Flavobacteriaceae</taxon>
        <taxon>Thalassobellus</taxon>
    </lineage>
</organism>
<keyword evidence="3 4" id="KW-0697">Rotamase</keyword>
<feature type="domain" description="PPIase FKBP-type" evidence="6">
    <location>
        <begin position="125"/>
        <end position="223"/>
    </location>
</feature>
<feature type="compositionally biased region" description="Acidic residues" evidence="5">
    <location>
        <begin position="281"/>
        <end position="294"/>
    </location>
</feature>
<gene>
    <name evidence="7" type="ORF">RHP51_10090</name>
</gene>
<dbReference type="PROSITE" id="PS50059">
    <property type="entry name" value="FKBP_PPIASE"/>
    <property type="match status" value="1"/>
</dbReference>
<sequence length="310" mass="33930">MGIRKITLVVLIVLIGFVSCNKDDDTTDPVVIEIRDRAEQQIADNDSIVKYLETHYYNSGELATNDNPSIQDIVITKFGTGTVPDGNTVLKEAVETKTLVYADTEYKIYILRLNQGGGTESPNFADVVRVRYEGFLLSHSVFDSAVTPVDFDLTTLIPAWRKVLPDFNTTESFSDGADGTVNYMNYGLGVMFVPSGLAYFSNATTGIPSYTPISFKFELLQMTENDHDGDGVPTYLEDINSNGELITLDQLADDDTDEDGTPNYADVDDDGDGVLTINEDINNDGDPTNDDTDGDGTPNYLDTDDTASKI</sequence>
<comment type="catalytic activity">
    <reaction evidence="1 4">
        <text>[protein]-peptidylproline (omega=180) = [protein]-peptidylproline (omega=0)</text>
        <dbReference type="Rhea" id="RHEA:16237"/>
        <dbReference type="Rhea" id="RHEA-COMP:10747"/>
        <dbReference type="Rhea" id="RHEA-COMP:10748"/>
        <dbReference type="ChEBI" id="CHEBI:83833"/>
        <dbReference type="ChEBI" id="CHEBI:83834"/>
        <dbReference type="EC" id="5.2.1.8"/>
    </reaction>
</comment>
<dbReference type="Gene3D" id="3.10.50.40">
    <property type="match status" value="1"/>
</dbReference>